<feature type="region of interest" description="Disordered" evidence="1">
    <location>
        <begin position="1"/>
        <end position="29"/>
    </location>
</feature>
<evidence type="ECO:0000313" key="2">
    <source>
        <dbReference type="EMBL" id="MPN58040.1"/>
    </source>
</evidence>
<feature type="compositionally biased region" description="Polar residues" evidence="1">
    <location>
        <begin position="1"/>
        <end position="17"/>
    </location>
</feature>
<organism evidence="2">
    <name type="scientific">bioreactor metagenome</name>
    <dbReference type="NCBI Taxonomy" id="1076179"/>
    <lineage>
        <taxon>unclassified sequences</taxon>
        <taxon>metagenomes</taxon>
        <taxon>ecological metagenomes</taxon>
    </lineage>
</organism>
<evidence type="ECO:0000256" key="1">
    <source>
        <dbReference type="SAM" id="MobiDB-lite"/>
    </source>
</evidence>
<gene>
    <name evidence="2" type="ORF">SDC9_205737</name>
</gene>
<accession>A0A645J4H3</accession>
<comment type="caution">
    <text evidence="2">The sequence shown here is derived from an EMBL/GenBank/DDBJ whole genome shotgun (WGS) entry which is preliminary data.</text>
</comment>
<dbReference type="AlphaFoldDB" id="A0A645J4H3"/>
<name>A0A645J4H3_9ZZZZ</name>
<proteinExistence type="predicted"/>
<protein>
    <submittedName>
        <fullName evidence="2">Uncharacterized protein</fullName>
    </submittedName>
</protein>
<dbReference type="EMBL" id="VSSQ01130308">
    <property type="protein sequence ID" value="MPN58040.1"/>
    <property type="molecule type" value="Genomic_DNA"/>
</dbReference>
<reference evidence="2" key="1">
    <citation type="submission" date="2019-08" db="EMBL/GenBank/DDBJ databases">
        <authorList>
            <person name="Kucharzyk K."/>
            <person name="Murdoch R.W."/>
            <person name="Higgins S."/>
            <person name="Loffler F."/>
        </authorList>
    </citation>
    <scope>NUCLEOTIDE SEQUENCE</scope>
</reference>
<sequence length="158" mass="18555">MSSALKFTPSKTKGSSWNRKKPEQPLWKTQPSKPGLFTSTLKLRRRKIRQKKIRKATATSWCWQMIQVWRWITWGERPVFTPPAMPASRRMTRPITPSFWQISKGSLWKSGRPALSAPWFWWDIKRRSGSREKPKATSLRNRKVSRGLGMIRCFSPVI</sequence>